<protein>
    <submittedName>
        <fullName evidence="5">Forkhead box E protein</fullName>
    </submittedName>
</protein>
<evidence type="ECO:0000259" key="4">
    <source>
        <dbReference type="PROSITE" id="PS50039"/>
    </source>
</evidence>
<gene>
    <name evidence="5" type="primary">LgiFoxE</name>
</gene>
<keyword evidence="2" id="KW-0539">Nucleus</keyword>
<feature type="compositionally biased region" description="Pro residues" evidence="3">
    <location>
        <begin position="351"/>
        <end position="362"/>
    </location>
</feature>
<evidence type="ECO:0000256" key="1">
    <source>
        <dbReference type="ARBA" id="ARBA00023125"/>
    </source>
</evidence>
<reference evidence="5" key="1">
    <citation type="submission" date="2013-06" db="EMBL/GenBank/DDBJ databases">
        <title>Nodal signalling determines biradial asymmetry in Hydra.</title>
        <authorList>
            <person name="Watanabe H."/>
            <person name="Schmidt H."/>
            <person name="Kuhn A."/>
            <person name="Oezbek S."/>
            <person name="Hobmayer B."/>
            <person name="Holstein T.W."/>
        </authorList>
    </citation>
    <scope>NUCLEOTIDE SEQUENCE</scope>
</reference>
<feature type="region of interest" description="Disordered" evidence="3">
    <location>
        <begin position="1"/>
        <end position="23"/>
    </location>
</feature>
<dbReference type="EMBL" id="AB823989">
    <property type="protein sequence ID" value="BAQ19217.1"/>
    <property type="molecule type" value="Genomic_DNA"/>
</dbReference>
<evidence type="ECO:0000256" key="2">
    <source>
        <dbReference type="PROSITE-ProRule" id="PRU00089"/>
    </source>
</evidence>
<dbReference type="PROSITE" id="PS50039">
    <property type="entry name" value="FORK_HEAD_3"/>
    <property type="match status" value="1"/>
</dbReference>
<dbReference type="PANTHER" id="PTHR11829">
    <property type="entry name" value="FORKHEAD BOX PROTEIN"/>
    <property type="match status" value="1"/>
</dbReference>
<evidence type="ECO:0000256" key="3">
    <source>
        <dbReference type="SAM" id="MobiDB-lite"/>
    </source>
</evidence>
<dbReference type="GO" id="GO:0000981">
    <property type="term" value="F:DNA-binding transcription factor activity, RNA polymerase II-specific"/>
    <property type="evidence" value="ECO:0007669"/>
    <property type="project" value="TreeGrafter"/>
</dbReference>
<dbReference type="InterPro" id="IPR036388">
    <property type="entry name" value="WH-like_DNA-bd_sf"/>
</dbReference>
<dbReference type="AlphaFoldDB" id="A0A0B6VNH3"/>
<evidence type="ECO:0000313" key="5">
    <source>
        <dbReference type="EMBL" id="BAQ19217.1"/>
    </source>
</evidence>
<feature type="compositionally biased region" description="Basic and acidic residues" evidence="3">
    <location>
        <begin position="418"/>
        <end position="431"/>
    </location>
</feature>
<dbReference type="InterPro" id="IPR001766">
    <property type="entry name" value="Fork_head_dom"/>
</dbReference>
<dbReference type="PANTHER" id="PTHR11829:SF402">
    <property type="entry name" value="FORK HEAD DOMAIN-CONTAINING PROTEIN FD3-RELATED"/>
    <property type="match status" value="1"/>
</dbReference>
<organism evidence="5">
    <name type="scientific">Lottia gigantea</name>
    <name type="common">Giant owl limpet</name>
    <dbReference type="NCBI Taxonomy" id="225164"/>
    <lineage>
        <taxon>Eukaryota</taxon>
        <taxon>Metazoa</taxon>
        <taxon>Spiralia</taxon>
        <taxon>Lophotrochozoa</taxon>
        <taxon>Mollusca</taxon>
        <taxon>Gastropoda</taxon>
        <taxon>Patellogastropoda</taxon>
        <taxon>Lottioidea</taxon>
        <taxon>Lottiidae</taxon>
        <taxon>Lottia</taxon>
    </lineage>
</organism>
<feature type="region of interest" description="Disordered" evidence="3">
    <location>
        <begin position="510"/>
        <end position="531"/>
    </location>
</feature>
<dbReference type="GO" id="GO:0009653">
    <property type="term" value="P:anatomical structure morphogenesis"/>
    <property type="evidence" value="ECO:0007669"/>
    <property type="project" value="TreeGrafter"/>
</dbReference>
<dbReference type="FunFam" id="1.10.10.10:FF:000135">
    <property type="entry name" value="forkhead box protein G1"/>
    <property type="match status" value="1"/>
</dbReference>
<feature type="region of interest" description="Disordered" evidence="3">
    <location>
        <begin position="327"/>
        <end position="451"/>
    </location>
</feature>
<feature type="compositionally biased region" description="Basic and acidic residues" evidence="3">
    <location>
        <begin position="12"/>
        <end position="23"/>
    </location>
</feature>
<dbReference type="PROSITE" id="PS00657">
    <property type="entry name" value="FORK_HEAD_1"/>
    <property type="match status" value="1"/>
</dbReference>
<dbReference type="InterPro" id="IPR050211">
    <property type="entry name" value="FOX_domain-containing"/>
</dbReference>
<feature type="domain" description="Fork-head" evidence="4">
    <location>
        <begin position="187"/>
        <end position="281"/>
    </location>
</feature>
<feature type="compositionally biased region" description="Polar residues" evidence="3">
    <location>
        <begin position="372"/>
        <end position="382"/>
    </location>
</feature>
<keyword evidence="1 2" id="KW-0238">DNA-binding</keyword>
<dbReference type="Pfam" id="PF00250">
    <property type="entry name" value="Forkhead"/>
    <property type="match status" value="1"/>
</dbReference>
<feature type="compositionally biased region" description="Polar residues" evidence="3">
    <location>
        <begin position="393"/>
        <end position="403"/>
    </location>
</feature>
<feature type="compositionally biased region" description="Polar residues" evidence="3">
    <location>
        <begin position="435"/>
        <end position="446"/>
    </location>
</feature>
<dbReference type="SMART" id="SM00339">
    <property type="entry name" value="FH"/>
    <property type="match status" value="1"/>
</dbReference>
<dbReference type="GO" id="GO:0005634">
    <property type="term" value="C:nucleus"/>
    <property type="evidence" value="ECO:0007669"/>
    <property type="project" value="UniProtKB-SubCell"/>
</dbReference>
<feature type="region of interest" description="Disordered" evidence="3">
    <location>
        <begin position="138"/>
        <end position="185"/>
    </location>
</feature>
<feature type="DNA-binding region" description="Fork-head" evidence="2">
    <location>
        <begin position="187"/>
        <end position="281"/>
    </location>
</feature>
<feature type="compositionally biased region" description="Low complexity" evidence="3">
    <location>
        <begin position="332"/>
        <end position="350"/>
    </location>
</feature>
<comment type="subcellular location">
    <subcellularLocation>
        <location evidence="2">Nucleus</location>
    </subcellularLocation>
</comment>
<dbReference type="GO" id="GO:0030154">
    <property type="term" value="P:cell differentiation"/>
    <property type="evidence" value="ECO:0007669"/>
    <property type="project" value="TreeGrafter"/>
</dbReference>
<proteinExistence type="predicted"/>
<dbReference type="PRINTS" id="PR00053">
    <property type="entry name" value="FORKHEAD"/>
</dbReference>
<dbReference type="InterPro" id="IPR036390">
    <property type="entry name" value="WH_DNA-bd_sf"/>
</dbReference>
<dbReference type="InterPro" id="IPR018122">
    <property type="entry name" value="TF_fork_head_CS_1"/>
</dbReference>
<sequence length="531" mass="59291">MQTSSTVLGDRTNLEDSGYSKREETDVKLETMTNVNTFPLTYCPSDKIDNMAARLDNYNGYSSYFPPETNSYGNMSYVQTSQSFQNISPSSLEYRYQNYSNSNQTGYDALDETQRSLVIDEEKSQDGVLSAEQSIVSISSEGDEHRENSLENSSGNEPELLKAEDNEETETVSKGSRKRKRPIPKGKPPYSYIALISMAIANSPERKLTLHEIYSFITDRFPYYRDHPNSKGWRGSIRHNLALNDCFMKLDRKPGMKGHQWAIDPEYEDMFDHGSFLRRRYRFKDGNKKKQKISESSPNAVVLPNGFGGYPGHSGLVAPITNMGHHGNWHMPMSHSAPTTSPPSSGSSPEPNIPRQPMPEPGGPIWNPFINPPQSFNHSPSGSEGYGSKSSDENSPYSRSYSGPISPISPLETGSCRGESRSAESSPEAREPPSCNVTSQQQQMTNPMAPYWNNPTGYQGYGMNMNFMDAFPSGMNMNAFTNLYLNSQHAPSMVDSNYRNYPYPTPFNVPGSFGRQGPNHSAQNPGEEWSS</sequence>
<feature type="compositionally biased region" description="Polar residues" evidence="3">
    <location>
        <begin position="518"/>
        <end position="531"/>
    </location>
</feature>
<name>A0A0B6VNH3_LOTGI</name>
<feature type="non-terminal residue" evidence="5">
    <location>
        <position position="1"/>
    </location>
</feature>
<dbReference type="SUPFAM" id="SSF46785">
    <property type="entry name" value="Winged helix' DNA-binding domain"/>
    <property type="match status" value="1"/>
</dbReference>
<accession>A0A0B6VNH3</accession>
<feature type="compositionally biased region" description="Basic residues" evidence="3">
    <location>
        <begin position="175"/>
        <end position="184"/>
    </location>
</feature>
<dbReference type="GO" id="GO:0000978">
    <property type="term" value="F:RNA polymerase II cis-regulatory region sequence-specific DNA binding"/>
    <property type="evidence" value="ECO:0007669"/>
    <property type="project" value="TreeGrafter"/>
</dbReference>
<dbReference type="Gene3D" id="1.10.10.10">
    <property type="entry name" value="Winged helix-like DNA-binding domain superfamily/Winged helix DNA-binding domain"/>
    <property type="match status" value="1"/>
</dbReference>